<dbReference type="Pfam" id="PF00106">
    <property type="entry name" value="adh_short"/>
    <property type="match status" value="1"/>
</dbReference>
<evidence type="ECO:0000256" key="3">
    <source>
        <dbReference type="RuleBase" id="RU000363"/>
    </source>
</evidence>
<evidence type="ECO:0000313" key="5">
    <source>
        <dbReference type="Proteomes" id="UP001500880"/>
    </source>
</evidence>
<dbReference type="InterPro" id="IPR036291">
    <property type="entry name" value="NAD(P)-bd_dom_sf"/>
</dbReference>
<dbReference type="InterPro" id="IPR020904">
    <property type="entry name" value="Sc_DH/Rdtase_CS"/>
</dbReference>
<dbReference type="Gene3D" id="3.40.50.720">
    <property type="entry name" value="NAD(P)-binding Rossmann-like Domain"/>
    <property type="match status" value="1"/>
</dbReference>
<dbReference type="PIRSF" id="PIRSF000126">
    <property type="entry name" value="11-beta-HSD1"/>
    <property type="match status" value="1"/>
</dbReference>
<organism evidence="4 5">
    <name type="scientific">Salinibacillus aidingensis</name>
    <dbReference type="NCBI Taxonomy" id="237684"/>
    <lineage>
        <taxon>Bacteria</taxon>
        <taxon>Bacillati</taxon>
        <taxon>Bacillota</taxon>
        <taxon>Bacilli</taxon>
        <taxon>Bacillales</taxon>
        <taxon>Bacillaceae</taxon>
        <taxon>Salinibacillus</taxon>
    </lineage>
</organism>
<reference evidence="5" key="1">
    <citation type="journal article" date="2019" name="Int. J. Syst. Evol. Microbiol.">
        <title>The Global Catalogue of Microorganisms (GCM) 10K type strain sequencing project: providing services to taxonomists for standard genome sequencing and annotation.</title>
        <authorList>
            <consortium name="The Broad Institute Genomics Platform"/>
            <consortium name="The Broad Institute Genome Sequencing Center for Infectious Disease"/>
            <person name="Wu L."/>
            <person name="Ma J."/>
        </authorList>
    </citation>
    <scope>NUCLEOTIDE SEQUENCE [LARGE SCALE GENOMIC DNA]</scope>
    <source>
        <strain evidence="5">JCM 12389</strain>
    </source>
</reference>
<keyword evidence="5" id="KW-1185">Reference proteome</keyword>
<dbReference type="RefSeq" id="WP_343836754.1">
    <property type="nucleotide sequence ID" value="NZ_BAAADO010000001.1"/>
</dbReference>
<dbReference type="PRINTS" id="PR00080">
    <property type="entry name" value="SDRFAMILY"/>
</dbReference>
<dbReference type="EMBL" id="BAAADO010000001">
    <property type="protein sequence ID" value="GAA0481665.1"/>
    <property type="molecule type" value="Genomic_DNA"/>
</dbReference>
<comment type="caution">
    <text evidence="4">The sequence shown here is derived from an EMBL/GenBank/DDBJ whole genome shotgun (WGS) entry which is preliminary data.</text>
</comment>
<name>A0ABP3KKN5_9BACI</name>
<evidence type="ECO:0000313" key="4">
    <source>
        <dbReference type="EMBL" id="GAA0481665.1"/>
    </source>
</evidence>
<dbReference type="Proteomes" id="UP001500880">
    <property type="component" value="Unassembled WGS sequence"/>
</dbReference>
<dbReference type="PRINTS" id="PR00081">
    <property type="entry name" value="GDHRDH"/>
</dbReference>
<evidence type="ECO:0000256" key="1">
    <source>
        <dbReference type="ARBA" id="ARBA00006484"/>
    </source>
</evidence>
<gene>
    <name evidence="4" type="ORF">GCM10008986_02970</name>
</gene>
<protein>
    <submittedName>
        <fullName evidence="4">SDR family oxidoreductase</fullName>
    </submittedName>
</protein>
<evidence type="ECO:0000256" key="2">
    <source>
        <dbReference type="ARBA" id="ARBA00023002"/>
    </source>
</evidence>
<comment type="similarity">
    <text evidence="1 3">Belongs to the short-chain dehydrogenases/reductases (SDR) family.</text>
</comment>
<dbReference type="InterPro" id="IPR002347">
    <property type="entry name" value="SDR_fam"/>
</dbReference>
<dbReference type="PANTHER" id="PTHR44196:SF1">
    <property type="entry name" value="DEHYDROGENASE_REDUCTASE SDR FAMILY MEMBER 7B"/>
    <property type="match status" value="1"/>
</dbReference>
<keyword evidence="2" id="KW-0560">Oxidoreductase</keyword>
<proteinExistence type="inferred from homology"/>
<dbReference type="PANTHER" id="PTHR44196">
    <property type="entry name" value="DEHYDROGENASE/REDUCTASE SDR FAMILY MEMBER 7B"/>
    <property type="match status" value="1"/>
</dbReference>
<sequence>MINGKRIVITGASSGIGSRIAWHVAENGGFPILVARSRDKLQKITEEIRQNNSLDADYYVCDVGNGEEWQGTMNQIVEDFGQIHVLINNAGFGLFQPVSDMKLTEFENMYRVNVYALIQASQFFASHMAEFGEGHIMNIASQAGKMATPKAAGYAATKHAVVGFTHGLRMEVEKQGVSVTAVNLGPVKTNFFETADPGGGYAKSVARYMLDADKVAQKIVHKIYRPVREINLPLWMELGSRIHKLFPHLVEKMLKGQFRKK</sequence>
<dbReference type="PROSITE" id="PS00061">
    <property type="entry name" value="ADH_SHORT"/>
    <property type="match status" value="1"/>
</dbReference>
<dbReference type="SUPFAM" id="SSF51735">
    <property type="entry name" value="NAD(P)-binding Rossmann-fold domains"/>
    <property type="match status" value="1"/>
</dbReference>
<accession>A0ABP3KKN5</accession>